<dbReference type="Proteomes" id="UP001463665">
    <property type="component" value="Chromosome"/>
</dbReference>
<protein>
    <submittedName>
        <fullName evidence="1">Uncharacterized protein</fullName>
    </submittedName>
</protein>
<dbReference type="AlphaFoldDB" id="A0AAU6WM54"/>
<sequence length="270" mass="30075">MLNTNLEQFVTIYGANLNFNPTNFSVEICSEKSTATNYTIIKTIDNSKVQLNNNGLSLIFYENFGSYPIGKYKIRLSNGQASYVSPVNFEVTDHLNSYDVSNLTWESRAIRNETVLDLQTDSRGAYSKAKFTGLQSSDWQSNNSPVVTVSSSPIANMAEDFLLEFTAYSDSEVYRDMLGGLTNENSPILGNNLFASIRFSNMSTVNNRMYVIKRGNIMTSIYKYNGGISANTEIVSVDSSVPVKLKICLGGTDMYDVRNNLLIKSAYKLN</sequence>
<dbReference type="EMBL" id="CP154834">
    <property type="protein sequence ID" value="XAO73663.1"/>
    <property type="molecule type" value="Genomic_DNA"/>
</dbReference>
<reference evidence="1 2" key="1">
    <citation type="submission" date="2024-04" db="EMBL/GenBank/DDBJ databases">
        <title>Genome sequencing and assembly of rice foliar adapted Chryseobacterium endophyticum OsEnb-ALM-A6.</title>
        <authorList>
            <person name="Kumar S."/>
            <person name="Javed M."/>
            <person name="Chouhan V."/>
            <person name="Charishma K."/>
            <person name="Patel A."/>
            <person name="Kumar M."/>
            <person name="Sahu K.P."/>
            <person name="Kumar A."/>
        </authorList>
    </citation>
    <scope>NUCLEOTIDE SEQUENCE [LARGE SCALE GENOMIC DNA]</scope>
    <source>
        <strain evidence="1 2">OsEnb-ALM-A6</strain>
    </source>
</reference>
<proteinExistence type="predicted"/>
<organism evidence="1 2">
    <name type="scientific">Chryseobacterium endophyticum</name>
    <dbReference type="NCBI Taxonomy" id="1854762"/>
    <lineage>
        <taxon>Bacteria</taxon>
        <taxon>Pseudomonadati</taxon>
        <taxon>Bacteroidota</taxon>
        <taxon>Flavobacteriia</taxon>
        <taxon>Flavobacteriales</taxon>
        <taxon>Weeksellaceae</taxon>
        <taxon>Chryseobacterium group</taxon>
        <taxon>Chryseobacterium</taxon>
    </lineage>
</organism>
<name>A0AAU6WM54_9FLAO</name>
<dbReference type="RefSeq" id="WP_345766078.1">
    <property type="nucleotide sequence ID" value="NZ_CP154834.1"/>
</dbReference>
<evidence type="ECO:0000313" key="1">
    <source>
        <dbReference type="EMBL" id="XAO73663.1"/>
    </source>
</evidence>
<keyword evidence="2" id="KW-1185">Reference proteome</keyword>
<gene>
    <name evidence="1" type="ORF">AAFP95_18375</name>
</gene>
<evidence type="ECO:0000313" key="2">
    <source>
        <dbReference type="Proteomes" id="UP001463665"/>
    </source>
</evidence>
<accession>A0AAU6WM54</accession>